<dbReference type="AlphaFoldDB" id="A0A3B0VHC3"/>
<dbReference type="EMBL" id="UOEU01000995">
    <property type="protein sequence ID" value="VAW42988.1"/>
    <property type="molecule type" value="Genomic_DNA"/>
</dbReference>
<organism evidence="2">
    <name type="scientific">hydrothermal vent metagenome</name>
    <dbReference type="NCBI Taxonomy" id="652676"/>
    <lineage>
        <taxon>unclassified sequences</taxon>
        <taxon>metagenomes</taxon>
        <taxon>ecological metagenomes</taxon>
    </lineage>
</organism>
<dbReference type="SUPFAM" id="SSF54593">
    <property type="entry name" value="Glyoxalase/Bleomycin resistance protein/Dihydroxybiphenyl dioxygenase"/>
    <property type="match status" value="1"/>
</dbReference>
<dbReference type="Pfam" id="PF00903">
    <property type="entry name" value="Glyoxalase"/>
    <property type="match status" value="1"/>
</dbReference>
<feature type="domain" description="VOC" evidence="1">
    <location>
        <begin position="5"/>
        <end position="119"/>
    </location>
</feature>
<dbReference type="InterPro" id="IPR037523">
    <property type="entry name" value="VOC_core"/>
</dbReference>
<dbReference type="PROSITE" id="PS51819">
    <property type="entry name" value="VOC"/>
    <property type="match status" value="1"/>
</dbReference>
<protein>
    <recommendedName>
        <fullName evidence="1">VOC domain-containing protein</fullName>
    </recommendedName>
</protein>
<evidence type="ECO:0000313" key="2">
    <source>
        <dbReference type="EMBL" id="VAW42988.1"/>
    </source>
</evidence>
<sequence>MQITRLDHVQLAMPSGGEEKARKFYGRILNLREIEKPKQLKAKGGCWFGGDGLQLHLGVQADFVPALKAHPGLRVADLAAAKAHLVAEGVMIVEDQSGVAMRRFYVNDPFGNRLEFMQEGDSF</sequence>
<reference evidence="2" key="1">
    <citation type="submission" date="2018-06" db="EMBL/GenBank/DDBJ databases">
        <authorList>
            <person name="Zhirakovskaya E."/>
        </authorList>
    </citation>
    <scope>NUCLEOTIDE SEQUENCE</scope>
</reference>
<gene>
    <name evidence="2" type="ORF">MNBD_CHLOROFLEXI01-79</name>
</gene>
<dbReference type="PANTHER" id="PTHR39175">
    <property type="entry name" value="FAMILY PROTEIN, PUTATIVE (AFU_ORTHOLOGUE AFUA_3G15060)-RELATED"/>
    <property type="match status" value="1"/>
</dbReference>
<name>A0A3B0VHC3_9ZZZZ</name>
<dbReference type="InterPro" id="IPR029068">
    <property type="entry name" value="Glyas_Bleomycin-R_OHBP_Dase"/>
</dbReference>
<evidence type="ECO:0000259" key="1">
    <source>
        <dbReference type="PROSITE" id="PS51819"/>
    </source>
</evidence>
<dbReference type="Gene3D" id="3.10.180.10">
    <property type="entry name" value="2,3-Dihydroxybiphenyl 1,2-Dioxygenase, domain 1"/>
    <property type="match status" value="1"/>
</dbReference>
<proteinExistence type="predicted"/>
<dbReference type="InterPro" id="IPR004360">
    <property type="entry name" value="Glyas_Fos-R_dOase_dom"/>
</dbReference>
<accession>A0A3B0VHC3</accession>
<dbReference type="PANTHER" id="PTHR39175:SF1">
    <property type="entry name" value="FAMILY PROTEIN, PUTATIVE (AFU_ORTHOLOGUE AFUA_3G15060)-RELATED"/>
    <property type="match status" value="1"/>
</dbReference>